<feature type="region of interest" description="Disordered" evidence="1">
    <location>
        <begin position="1"/>
        <end position="40"/>
    </location>
</feature>
<reference evidence="2" key="1">
    <citation type="submission" date="2022-03" db="EMBL/GenBank/DDBJ databases">
        <authorList>
            <person name="Lindestad O."/>
        </authorList>
    </citation>
    <scope>NUCLEOTIDE SEQUENCE</scope>
</reference>
<dbReference type="Proteomes" id="UP000838756">
    <property type="component" value="Unassembled WGS sequence"/>
</dbReference>
<evidence type="ECO:0000256" key="1">
    <source>
        <dbReference type="SAM" id="MobiDB-lite"/>
    </source>
</evidence>
<dbReference type="EMBL" id="CAKXAJ010024672">
    <property type="protein sequence ID" value="CAH2229041.1"/>
    <property type="molecule type" value="Genomic_DNA"/>
</dbReference>
<evidence type="ECO:0000313" key="3">
    <source>
        <dbReference type="Proteomes" id="UP000838756"/>
    </source>
</evidence>
<dbReference type="AlphaFoldDB" id="A0A8S4R4X5"/>
<evidence type="ECO:0000313" key="2">
    <source>
        <dbReference type="EMBL" id="CAH2229041.1"/>
    </source>
</evidence>
<feature type="compositionally biased region" description="Basic and acidic residues" evidence="1">
    <location>
        <begin position="8"/>
        <end position="27"/>
    </location>
</feature>
<protein>
    <submittedName>
        <fullName evidence="2">Jg17283 protein</fullName>
    </submittedName>
</protein>
<sequence>MQWAGHMQRMEGTRAPKRLMEGTLEGRRGRRRPMGRWSDGVERDMGVLGVRRWKEATDRLLKCRNMLNQAKTHPGL</sequence>
<proteinExistence type="predicted"/>
<organism evidence="2 3">
    <name type="scientific">Pararge aegeria aegeria</name>
    <dbReference type="NCBI Taxonomy" id="348720"/>
    <lineage>
        <taxon>Eukaryota</taxon>
        <taxon>Metazoa</taxon>
        <taxon>Ecdysozoa</taxon>
        <taxon>Arthropoda</taxon>
        <taxon>Hexapoda</taxon>
        <taxon>Insecta</taxon>
        <taxon>Pterygota</taxon>
        <taxon>Neoptera</taxon>
        <taxon>Endopterygota</taxon>
        <taxon>Lepidoptera</taxon>
        <taxon>Glossata</taxon>
        <taxon>Ditrysia</taxon>
        <taxon>Papilionoidea</taxon>
        <taxon>Nymphalidae</taxon>
        <taxon>Satyrinae</taxon>
        <taxon>Satyrini</taxon>
        <taxon>Parargina</taxon>
        <taxon>Pararge</taxon>
    </lineage>
</organism>
<gene>
    <name evidence="2" type="primary">jg17283</name>
    <name evidence="2" type="ORF">PAEG_LOCUS8541</name>
</gene>
<name>A0A8S4R4X5_9NEOP</name>
<accession>A0A8S4R4X5</accession>
<keyword evidence="3" id="KW-1185">Reference proteome</keyword>
<dbReference type="OrthoDB" id="8197512at2759"/>
<comment type="caution">
    <text evidence="2">The sequence shown here is derived from an EMBL/GenBank/DDBJ whole genome shotgun (WGS) entry which is preliminary data.</text>
</comment>